<evidence type="ECO:0000313" key="8">
    <source>
        <dbReference type="Proteomes" id="UP000294947"/>
    </source>
</evidence>
<dbReference type="PANTHER" id="PTHR43133">
    <property type="entry name" value="RNA POLYMERASE ECF-TYPE SIGMA FACTO"/>
    <property type="match status" value="1"/>
</dbReference>
<dbReference type="NCBIfam" id="TIGR02937">
    <property type="entry name" value="sigma70-ECF"/>
    <property type="match status" value="1"/>
</dbReference>
<dbReference type="OrthoDB" id="3698333at2"/>
<dbReference type="Gene3D" id="1.10.1740.10">
    <property type="match status" value="1"/>
</dbReference>
<dbReference type="InterPro" id="IPR036388">
    <property type="entry name" value="WH-like_DNA-bd_sf"/>
</dbReference>
<dbReference type="Pfam" id="PF04542">
    <property type="entry name" value="Sigma70_r2"/>
    <property type="match status" value="1"/>
</dbReference>
<comment type="caution">
    <text evidence="7">The sequence shown here is derived from an EMBL/GenBank/DDBJ whole genome shotgun (WGS) entry which is preliminary data.</text>
</comment>
<dbReference type="EMBL" id="SMKW01000001">
    <property type="protein sequence ID" value="TDD56666.1"/>
    <property type="molecule type" value="Genomic_DNA"/>
</dbReference>
<dbReference type="InterPro" id="IPR039425">
    <property type="entry name" value="RNA_pol_sigma-70-like"/>
</dbReference>
<dbReference type="InterPro" id="IPR013249">
    <property type="entry name" value="RNA_pol_sigma70_r4_t2"/>
</dbReference>
<protein>
    <submittedName>
        <fullName evidence="7">RNA polymerase sigma factor</fullName>
    </submittedName>
</protein>
<keyword evidence="2" id="KW-0805">Transcription regulation</keyword>
<feature type="domain" description="RNA polymerase sigma factor 70 region 4 type 2" evidence="6">
    <location>
        <begin position="124"/>
        <end position="171"/>
    </location>
</feature>
<evidence type="ECO:0000256" key="3">
    <source>
        <dbReference type="ARBA" id="ARBA00023082"/>
    </source>
</evidence>
<dbReference type="Proteomes" id="UP000294947">
    <property type="component" value="Unassembled WGS sequence"/>
</dbReference>
<dbReference type="Pfam" id="PF08281">
    <property type="entry name" value="Sigma70_r4_2"/>
    <property type="match status" value="1"/>
</dbReference>
<dbReference type="InterPro" id="IPR013324">
    <property type="entry name" value="RNA_pol_sigma_r3/r4-like"/>
</dbReference>
<evidence type="ECO:0000259" key="6">
    <source>
        <dbReference type="Pfam" id="PF08281"/>
    </source>
</evidence>
<evidence type="ECO:0000259" key="5">
    <source>
        <dbReference type="Pfam" id="PF04542"/>
    </source>
</evidence>
<feature type="domain" description="RNA polymerase sigma-70 region 2" evidence="5">
    <location>
        <begin position="26"/>
        <end position="92"/>
    </location>
</feature>
<keyword evidence="3" id="KW-0731">Sigma factor</keyword>
<dbReference type="RefSeq" id="WP_132479279.1">
    <property type="nucleotide sequence ID" value="NZ_SMKW01000001.1"/>
</dbReference>
<dbReference type="InterPro" id="IPR013325">
    <property type="entry name" value="RNA_pol_sigma_r2"/>
</dbReference>
<organism evidence="7 8">
    <name type="scientific">Saccharopolyspora elongata</name>
    <dbReference type="NCBI Taxonomy" id="2530387"/>
    <lineage>
        <taxon>Bacteria</taxon>
        <taxon>Bacillati</taxon>
        <taxon>Actinomycetota</taxon>
        <taxon>Actinomycetes</taxon>
        <taxon>Pseudonocardiales</taxon>
        <taxon>Pseudonocardiaceae</taxon>
        <taxon>Saccharopolyspora</taxon>
    </lineage>
</organism>
<dbReference type="InterPro" id="IPR007627">
    <property type="entry name" value="RNA_pol_sigma70_r2"/>
</dbReference>
<evidence type="ECO:0000313" key="7">
    <source>
        <dbReference type="EMBL" id="TDD56666.1"/>
    </source>
</evidence>
<comment type="similarity">
    <text evidence="1">Belongs to the sigma-70 factor family. ECF subfamily.</text>
</comment>
<gene>
    <name evidence="7" type="ORF">E1288_00855</name>
</gene>
<accession>A0A4R4ZF59</accession>
<keyword evidence="4" id="KW-0804">Transcription</keyword>
<name>A0A4R4ZF59_9PSEU</name>
<reference evidence="7 8" key="1">
    <citation type="submission" date="2019-03" db="EMBL/GenBank/DDBJ databases">
        <title>Draft genome sequences of novel Actinobacteria.</title>
        <authorList>
            <person name="Sahin N."/>
            <person name="Ay H."/>
            <person name="Saygin H."/>
        </authorList>
    </citation>
    <scope>NUCLEOTIDE SEQUENCE [LARGE SCALE GENOMIC DNA]</scope>
    <source>
        <strain evidence="7 8">7K502</strain>
    </source>
</reference>
<evidence type="ECO:0000256" key="4">
    <source>
        <dbReference type="ARBA" id="ARBA00023163"/>
    </source>
</evidence>
<dbReference type="CDD" id="cd06171">
    <property type="entry name" value="Sigma70_r4"/>
    <property type="match status" value="1"/>
</dbReference>
<dbReference type="SUPFAM" id="SSF88659">
    <property type="entry name" value="Sigma3 and sigma4 domains of RNA polymerase sigma factors"/>
    <property type="match status" value="1"/>
</dbReference>
<dbReference type="GO" id="GO:0006352">
    <property type="term" value="P:DNA-templated transcription initiation"/>
    <property type="evidence" value="ECO:0007669"/>
    <property type="project" value="InterPro"/>
</dbReference>
<evidence type="ECO:0000256" key="1">
    <source>
        <dbReference type="ARBA" id="ARBA00010641"/>
    </source>
</evidence>
<sequence length="179" mass="19957">MRDQDREDERLLRRVARGDRGAFDELYGRNAGWLAVRLRRRCGDPELAAEVLQDCFLTAWRSAAGFDPSRSAAGWLWTIATSRLIDAHRRHNVRIQPVGEPVDSAITAESAEDEVLARAFSPELAGALHRLSPELRAVLQATVLDGRTVRETSELLGIPEGTVKTRARKARHILKEALA</sequence>
<evidence type="ECO:0000256" key="2">
    <source>
        <dbReference type="ARBA" id="ARBA00023015"/>
    </source>
</evidence>
<proteinExistence type="inferred from homology"/>
<dbReference type="GO" id="GO:0016987">
    <property type="term" value="F:sigma factor activity"/>
    <property type="evidence" value="ECO:0007669"/>
    <property type="project" value="UniProtKB-KW"/>
</dbReference>
<dbReference type="PANTHER" id="PTHR43133:SF46">
    <property type="entry name" value="RNA POLYMERASE SIGMA-70 FACTOR ECF SUBFAMILY"/>
    <property type="match status" value="1"/>
</dbReference>
<dbReference type="InterPro" id="IPR014284">
    <property type="entry name" value="RNA_pol_sigma-70_dom"/>
</dbReference>
<dbReference type="GO" id="GO:0003677">
    <property type="term" value="F:DNA binding"/>
    <property type="evidence" value="ECO:0007669"/>
    <property type="project" value="InterPro"/>
</dbReference>
<dbReference type="SUPFAM" id="SSF88946">
    <property type="entry name" value="Sigma2 domain of RNA polymerase sigma factors"/>
    <property type="match status" value="1"/>
</dbReference>
<dbReference type="Gene3D" id="1.10.10.10">
    <property type="entry name" value="Winged helix-like DNA-binding domain superfamily/Winged helix DNA-binding domain"/>
    <property type="match status" value="1"/>
</dbReference>
<keyword evidence="8" id="KW-1185">Reference proteome</keyword>
<dbReference type="AlphaFoldDB" id="A0A4R4ZF59"/>